<name>A0AAU9DB31_9BACT</name>
<dbReference type="PANTHER" id="PTHR42844:SF1">
    <property type="entry name" value="DIHYDRONEOPTERIN ALDOLASE 1-RELATED"/>
    <property type="match status" value="1"/>
</dbReference>
<evidence type="ECO:0000256" key="1">
    <source>
        <dbReference type="ARBA" id="ARBA00001353"/>
    </source>
</evidence>
<dbReference type="InterPro" id="IPR043133">
    <property type="entry name" value="GTP-CH-I_C/QueF"/>
</dbReference>
<evidence type="ECO:0000256" key="2">
    <source>
        <dbReference type="ARBA" id="ARBA00005013"/>
    </source>
</evidence>
<feature type="compositionally biased region" description="Basic and acidic residues" evidence="7">
    <location>
        <begin position="117"/>
        <end position="136"/>
    </location>
</feature>
<dbReference type="GO" id="GO:0005737">
    <property type="term" value="C:cytoplasm"/>
    <property type="evidence" value="ECO:0007669"/>
    <property type="project" value="TreeGrafter"/>
</dbReference>
<dbReference type="InterPro" id="IPR006156">
    <property type="entry name" value="Dihydroneopterin_aldolase"/>
</dbReference>
<dbReference type="Gene3D" id="3.30.1130.10">
    <property type="match status" value="1"/>
</dbReference>
<feature type="compositionally biased region" description="Basic and acidic residues" evidence="7">
    <location>
        <begin position="145"/>
        <end position="157"/>
    </location>
</feature>
<dbReference type="Proteomes" id="UP001348817">
    <property type="component" value="Chromosome"/>
</dbReference>
<evidence type="ECO:0000256" key="3">
    <source>
        <dbReference type="ARBA" id="ARBA00005708"/>
    </source>
</evidence>
<proteinExistence type="inferred from homology"/>
<feature type="domain" description="Dihydroneopterin aldolase/epimerase" evidence="8">
    <location>
        <begin position="4"/>
        <end position="116"/>
    </location>
</feature>
<dbReference type="RefSeq" id="WP_338391826.1">
    <property type="nucleotide sequence ID" value="NZ_AP025314.1"/>
</dbReference>
<evidence type="ECO:0000256" key="6">
    <source>
        <dbReference type="RuleBase" id="RU362079"/>
    </source>
</evidence>
<dbReference type="GO" id="GO:0046656">
    <property type="term" value="P:folic acid biosynthetic process"/>
    <property type="evidence" value="ECO:0007669"/>
    <property type="project" value="UniProtKB-UniRule"/>
</dbReference>
<evidence type="ECO:0000313" key="9">
    <source>
        <dbReference type="EMBL" id="BDD10256.1"/>
    </source>
</evidence>
<evidence type="ECO:0000259" key="8">
    <source>
        <dbReference type="SMART" id="SM00905"/>
    </source>
</evidence>
<gene>
    <name evidence="9" type="ORF">FUAX_26880</name>
</gene>
<keyword evidence="10" id="KW-1185">Reference proteome</keyword>
<dbReference type="EMBL" id="AP025314">
    <property type="protein sequence ID" value="BDD10256.1"/>
    <property type="molecule type" value="Genomic_DNA"/>
</dbReference>
<feature type="region of interest" description="Disordered" evidence="7">
    <location>
        <begin position="117"/>
        <end position="169"/>
    </location>
</feature>
<dbReference type="KEGG" id="fax:FUAX_26880"/>
<dbReference type="GO" id="GO:0046654">
    <property type="term" value="P:tetrahydrofolate biosynthetic process"/>
    <property type="evidence" value="ECO:0007669"/>
    <property type="project" value="UniProtKB-UniRule"/>
</dbReference>
<evidence type="ECO:0000313" key="10">
    <source>
        <dbReference type="Proteomes" id="UP001348817"/>
    </source>
</evidence>
<dbReference type="NCBIfam" id="TIGR00526">
    <property type="entry name" value="folB_dom"/>
    <property type="match status" value="1"/>
</dbReference>
<organism evidence="9 10">
    <name type="scientific">Fulvitalea axinellae</name>
    <dbReference type="NCBI Taxonomy" id="1182444"/>
    <lineage>
        <taxon>Bacteria</taxon>
        <taxon>Pseudomonadati</taxon>
        <taxon>Bacteroidota</taxon>
        <taxon>Cytophagia</taxon>
        <taxon>Cytophagales</taxon>
        <taxon>Persicobacteraceae</taxon>
        <taxon>Fulvitalea</taxon>
    </lineage>
</organism>
<sequence length="169" mass="19317">MGKICLEGLEFFAYHGYFEEERKIGNKYGVDIVVDTDFDYGAKHDDLDGTVNYMVLYDIIKEEMSMPSKLLENVGKRIIERVFSRFATAKNVCLSIAKFNPPIGGICSRAKIVIDEERPKPEERTKNDRKPEKAVNEHYGLPDLPEEKDIKVPEEAKSSGYSMLEELCE</sequence>
<accession>A0AAU9DB31</accession>
<dbReference type="SMART" id="SM00905">
    <property type="entry name" value="FolB"/>
    <property type="match status" value="1"/>
</dbReference>
<comment type="catalytic activity">
    <reaction evidence="1 6">
        <text>7,8-dihydroneopterin = 6-hydroxymethyl-7,8-dihydropterin + glycolaldehyde</text>
        <dbReference type="Rhea" id="RHEA:10540"/>
        <dbReference type="ChEBI" id="CHEBI:17001"/>
        <dbReference type="ChEBI" id="CHEBI:17071"/>
        <dbReference type="ChEBI" id="CHEBI:44841"/>
        <dbReference type="EC" id="4.1.2.25"/>
    </reaction>
</comment>
<keyword evidence="4 6" id="KW-0289">Folate biosynthesis</keyword>
<dbReference type="InterPro" id="IPR006157">
    <property type="entry name" value="FolB_dom"/>
</dbReference>
<dbReference type="Pfam" id="PF02152">
    <property type="entry name" value="FolB"/>
    <property type="match status" value="1"/>
</dbReference>
<keyword evidence="5 6" id="KW-0456">Lyase</keyword>
<protein>
    <recommendedName>
        <fullName evidence="6">7,8-dihydroneopterin aldolase</fullName>
        <ecNumber evidence="6">4.1.2.25</ecNumber>
    </recommendedName>
</protein>
<reference evidence="9 10" key="1">
    <citation type="submission" date="2021-12" db="EMBL/GenBank/DDBJ databases">
        <title>Genome sequencing of bacteria with rrn-lacking chromosome and rrn-plasmid.</title>
        <authorList>
            <person name="Anda M."/>
            <person name="Iwasaki W."/>
        </authorList>
    </citation>
    <scope>NUCLEOTIDE SEQUENCE [LARGE SCALE GENOMIC DNA]</scope>
    <source>
        <strain evidence="9 10">DSM 100852</strain>
    </source>
</reference>
<dbReference type="AlphaFoldDB" id="A0AAU9DB31"/>
<comment type="pathway">
    <text evidence="2 6">Cofactor biosynthesis; tetrahydrofolate biosynthesis; 2-amino-4-hydroxy-6-hydroxymethyl-7,8-dihydropteridine diphosphate from 7,8-dihydroneopterin triphosphate: step 3/4.</text>
</comment>
<evidence type="ECO:0000256" key="5">
    <source>
        <dbReference type="ARBA" id="ARBA00023239"/>
    </source>
</evidence>
<dbReference type="GO" id="GO:0004150">
    <property type="term" value="F:dihydroneopterin aldolase activity"/>
    <property type="evidence" value="ECO:0007669"/>
    <property type="project" value="UniProtKB-UniRule"/>
</dbReference>
<dbReference type="PANTHER" id="PTHR42844">
    <property type="entry name" value="DIHYDRONEOPTERIN ALDOLASE 1-RELATED"/>
    <property type="match status" value="1"/>
</dbReference>
<comment type="function">
    <text evidence="6">Catalyzes the conversion of 7,8-dihydroneopterin to 6-hydroxymethyl-7,8-dihydropterin.</text>
</comment>
<evidence type="ECO:0000256" key="4">
    <source>
        <dbReference type="ARBA" id="ARBA00022909"/>
    </source>
</evidence>
<comment type="similarity">
    <text evidence="3 6">Belongs to the DHNA family.</text>
</comment>
<dbReference type="NCBIfam" id="TIGR00525">
    <property type="entry name" value="folB"/>
    <property type="match status" value="1"/>
</dbReference>
<evidence type="ECO:0000256" key="7">
    <source>
        <dbReference type="SAM" id="MobiDB-lite"/>
    </source>
</evidence>
<dbReference type="SUPFAM" id="SSF55620">
    <property type="entry name" value="Tetrahydrobiopterin biosynthesis enzymes-like"/>
    <property type="match status" value="1"/>
</dbReference>
<dbReference type="EC" id="4.1.2.25" evidence="6"/>